<dbReference type="OMA" id="VDNIWVA"/>
<dbReference type="Gene3D" id="2.60.120.330">
    <property type="entry name" value="B-lactam Antibiotic, Isopenicillin N Synthase, Chain"/>
    <property type="match status" value="1"/>
</dbReference>
<dbReference type="SUPFAM" id="SSF51197">
    <property type="entry name" value="Clavaminate synthase-like"/>
    <property type="match status" value="1"/>
</dbReference>
<keyword evidence="2" id="KW-0479">Metal-binding</keyword>
<dbReference type="GO" id="GO:0044283">
    <property type="term" value="P:small molecule biosynthetic process"/>
    <property type="evidence" value="ECO:0007669"/>
    <property type="project" value="UniProtKB-ARBA"/>
</dbReference>
<dbReference type="AlphaFoldDB" id="M3D276"/>
<dbReference type="InterPro" id="IPR027443">
    <property type="entry name" value="IPNS-like_sf"/>
</dbReference>
<dbReference type="STRING" id="692275.M3D276"/>
<feature type="region of interest" description="Disordered" evidence="3">
    <location>
        <begin position="262"/>
        <end position="299"/>
    </location>
</feature>
<keyword evidence="2" id="KW-0408">Iron</keyword>
<dbReference type="Proteomes" id="UP000016931">
    <property type="component" value="Unassembled WGS sequence"/>
</dbReference>
<reference evidence="5 6" key="1">
    <citation type="journal article" date="2012" name="PLoS Pathog.">
        <title>Diverse lifestyles and strategies of plant pathogenesis encoded in the genomes of eighteen Dothideomycetes fungi.</title>
        <authorList>
            <person name="Ohm R.A."/>
            <person name="Feau N."/>
            <person name="Henrissat B."/>
            <person name="Schoch C.L."/>
            <person name="Horwitz B.A."/>
            <person name="Barry K.W."/>
            <person name="Condon B.J."/>
            <person name="Copeland A.C."/>
            <person name="Dhillon B."/>
            <person name="Glaser F."/>
            <person name="Hesse C.N."/>
            <person name="Kosti I."/>
            <person name="LaButti K."/>
            <person name="Lindquist E.A."/>
            <person name="Lucas S."/>
            <person name="Salamov A.A."/>
            <person name="Bradshaw R.E."/>
            <person name="Ciuffetti L."/>
            <person name="Hamelin R.C."/>
            <person name="Kema G.H.J."/>
            <person name="Lawrence C."/>
            <person name="Scott J.A."/>
            <person name="Spatafora J.W."/>
            <person name="Turgeon B.G."/>
            <person name="de Wit P.J.G.M."/>
            <person name="Zhong S."/>
            <person name="Goodwin S.B."/>
            <person name="Grigoriev I.V."/>
        </authorList>
    </citation>
    <scope>NUCLEOTIDE SEQUENCE [LARGE SCALE GENOMIC DNA]</scope>
    <source>
        <strain evidence="5 6">SO2202</strain>
    </source>
</reference>
<evidence type="ECO:0000259" key="4">
    <source>
        <dbReference type="PROSITE" id="PS51471"/>
    </source>
</evidence>
<dbReference type="eggNOG" id="KOG0143">
    <property type="taxonomic scope" value="Eukaryota"/>
</dbReference>
<dbReference type="EMBL" id="KB456266">
    <property type="protein sequence ID" value="EMF11593.1"/>
    <property type="molecule type" value="Genomic_DNA"/>
</dbReference>
<dbReference type="InterPro" id="IPR050231">
    <property type="entry name" value="Iron_ascorbate_oxido_reductase"/>
</dbReference>
<evidence type="ECO:0000313" key="5">
    <source>
        <dbReference type="EMBL" id="EMF11593.1"/>
    </source>
</evidence>
<name>M3D276_SPHMS</name>
<feature type="compositionally biased region" description="Acidic residues" evidence="3">
    <location>
        <begin position="289"/>
        <end position="298"/>
    </location>
</feature>
<dbReference type="OrthoDB" id="288590at2759"/>
<comment type="similarity">
    <text evidence="1 2">Belongs to the iron/ascorbate-dependent oxidoreductase family.</text>
</comment>
<feature type="compositionally biased region" description="Low complexity" evidence="3">
    <location>
        <begin position="268"/>
        <end position="280"/>
    </location>
</feature>
<evidence type="ECO:0000256" key="2">
    <source>
        <dbReference type="RuleBase" id="RU003682"/>
    </source>
</evidence>
<dbReference type="PRINTS" id="PR00682">
    <property type="entry name" value="IPNSYNTHASE"/>
</dbReference>
<accession>M3D276</accession>
<protein>
    <submittedName>
        <fullName evidence="5">Clavaminate synthase-like protein</fullName>
    </submittedName>
</protein>
<dbReference type="InterPro" id="IPR044861">
    <property type="entry name" value="IPNS-like_FE2OG_OXY"/>
</dbReference>
<feature type="domain" description="Fe2OG dioxygenase" evidence="4">
    <location>
        <begin position="174"/>
        <end position="312"/>
    </location>
</feature>
<gene>
    <name evidence="5" type="ORF">SEPMUDRAFT_165062</name>
</gene>
<evidence type="ECO:0000256" key="3">
    <source>
        <dbReference type="SAM" id="MobiDB-lite"/>
    </source>
</evidence>
<dbReference type="GO" id="GO:0046872">
    <property type="term" value="F:metal ion binding"/>
    <property type="evidence" value="ECO:0007669"/>
    <property type="project" value="UniProtKB-KW"/>
</dbReference>
<proteinExistence type="inferred from homology"/>
<dbReference type="RefSeq" id="XP_016759714.1">
    <property type="nucleotide sequence ID" value="XM_016908149.1"/>
</dbReference>
<organism evidence="5 6">
    <name type="scientific">Sphaerulina musiva (strain SO2202)</name>
    <name type="common">Poplar stem canker fungus</name>
    <name type="synonym">Septoria musiva</name>
    <dbReference type="NCBI Taxonomy" id="692275"/>
    <lineage>
        <taxon>Eukaryota</taxon>
        <taxon>Fungi</taxon>
        <taxon>Dikarya</taxon>
        <taxon>Ascomycota</taxon>
        <taxon>Pezizomycotina</taxon>
        <taxon>Dothideomycetes</taxon>
        <taxon>Dothideomycetidae</taxon>
        <taxon>Mycosphaerellales</taxon>
        <taxon>Mycosphaerellaceae</taxon>
        <taxon>Sphaerulina</taxon>
    </lineage>
</organism>
<evidence type="ECO:0000313" key="6">
    <source>
        <dbReference type="Proteomes" id="UP000016931"/>
    </source>
</evidence>
<evidence type="ECO:0000256" key="1">
    <source>
        <dbReference type="ARBA" id="ARBA00008056"/>
    </source>
</evidence>
<dbReference type="PROSITE" id="PS51471">
    <property type="entry name" value="FE2OG_OXY"/>
    <property type="match status" value="1"/>
</dbReference>
<dbReference type="GO" id="GO:0016491">
    <property type="term" value="F:oxidoreductase activity"/>
    <property type="evidence" value="ECO:0007669"/>
    <property type="project" value="UniProtKB-KW"/>
</dbReference>
<dbReference type="InterPro" id="IPR005123">
    <property type="entry name" value="Oxoglu/Fe-dep_dioxygenase_dom"/>
</dbReference>
<sequence>MPPQLDFRAYTSGDDCERQRFRVQLREAMQRWGFVSLVHYGVPSDAIEQLFAMSRAFFALDEVHKMSVPHPPVPNPHRGYSYLGQEFTSGLSRAKETEARHGRRLRDLKETFDWGSRHDTLFPSVWPDDAVLPGFRAVLDTHFERARELHRSILRALAESLDADPDTFLAAHQCHDSEARLAHYPPVQARDLGSERGTSRICEHTDSGSVTLLWQDNAGGLEIEDPATGTFIPVSNPAPAVLVNLGDAMERWTNGLLPAAYHRVGKPSSSSSTSGSTTGSREGEGNNNDNDDNDDNDDQVAGRFSIMYFGKPDRNASLAPLGQFVSAERPAKYAVITGATLNQGTLLRTYEP</sequence>
<dbReference type="HOGENOM" id="CLU_010119_6_1_1"/>
<dbReference type="Pfam" id="PF03171">
    <property type="entry name" value="2OG-FeII_Oxy"/>
    <property type="match status" value="1"/>
</dbReference>
<dbReference type="PANTHER" id="PTHR47990">
    <property type="entry name" value="2-OXOGLUTARATE (2OG) AND FE(II)-DEPENDENT OXYGENASE SUPERFAMILY PROTEIN-RELATED"/>
    <property type="match status" value="1"/>
</dbReference>
<keyword evidence="2" id="KW-0560">Oxidoreductase</keyword>
<dbReference type="GeneID" id="27905286"/>
<keyword evidence="6" id="KW-1185">Reference proteome</keyword>
<dbReference type="Pfam" id="PF14226">
    <property type="entry name" value="DIOX_N"/>
    <property type="match status" value="1"/>
</dbReference>
<dbReference type="InterPro" id="IPR026992">
    <property type="entry name" value="DIOX_N"/>
</dbReference>